<feature type="domain" description="Fatty acid desaturase" evidence="1">
    <location>
        <begin position="75"/>
        <end position="340"/>
    </location>
</feature>
<accession>A0A6F8TEB3</accession>
<name>A0A6F8TEB3_ACIBA</name>
<evidence type="ECO:0000259" key="1">
    <source>
        <dbReference type="Pfam" id="PF00487"/>
    </source>
</evidence>
<dbReference type="Pfam" id="PF00487">
    <property type="entry name" value="FA_desaturase"/>
    <property type="match status" value="1"/>
</dbReference>
<protein>
    <submittedName>
        <fullName evidence="2">Linoleoyl-CoA desaturase</fullName>
    </submittedName>
</protein>
<dbReference type="GO" id="GO:0006629">
    <property type="term" value="P:lipid metabolic process"/>
    <property type="evidence" value="ECO:0007669"/>
    <property type="project" value="InterPro"/>
</dbReference>
<organism evidence="2">
    <name type="scientific">Acinetobacter baumannii</name>
    <dbReference type="NCBI Taxonomy" id="470"/>
    <lineage>
        <taxon>Bacteria</taxon>
        <taxon>Pseudomonadati</taxon>
        <taxon>Pseudomonadota</taxon>
        <taxon>Gammaproteobacteria</taxon>
        <taxon>Moraxellales</taxon>
        <taxon>Moraxellaceae</taxon>
        <taxon>Acinetobacter</taxon>
        <taxon>Acinetobacter calcoaceticus/baumannii complex</taxon>
    </lineage>
</organism>
<dbReference type="InterPro" id="IPR012171">
    <property type="entry name" value="Fatty_acid_desaturase"/>
</dbReference>
<proteinExistence type="predicted"/>
<dbReference type="PANTHER" id="PTHR19353">
    <property type="entry name" value="FATTY ACID DESATURASE 2"/>
    <property type="match status" value="1"/>
</dbReference>
<sequence>MNMPVKVEYFKNPKNRDLTPAELEAFAKELDQIKQEVLDDLGEKDAKYIRRVYAAIRYSSFLGRACLFAGWFPPAWILGTGLLGFSKIMENMELGHNVMHGQYDWMNDPKFNGQTYEWDTVGTSDNWRQTHNYKHHTYTNIKGIDDDIGYGLLRLFPEQRWKPGFLLQPIYSIPFCLLFQWGVAIQNLEIGRVLYKRKTKAQFLEELKPVNKKIGKQLFKDYVFFPLIAGPAALPVFTGNLVANGLRNIWTFSIIFCGHFTKDAEVFPKSVLQEESRGHWYMRQIRGSSNLTGSEAFHILSGHLSHQIEHHLFPDIPARRYRQMAPKVEAVCKKYGLNYNNASFVKQFGQVVGRIVKYAFPFKNNILFL</sequence>
<reference evidence="2" key="1">
    <citation type="submission" date="2020-03" db="EMBL/GenBank/DDBJ databases">
        <title>Complete genome sequence of Acinetobacter baumannii ATCC19606T, which is a model strain for tolerization of antimicrobial agents.</title>
        <authorList>
            <person name="Tsubouchi T."/>
            <person name="Suzuki M."/>
            <person name="Niki M."/>
            <person name="Oinuma K."/>
            <person name="Niki M."/>
            <person name="Shibayama K."/>
            <person name="Kakeya H."/>
            <person name="Kaneko Y."/>
        </authorList>
    </citation>
    <scope>NUCLEOTIDE SEQUENCE</scope>
    <source>
        <strain evidence="2">ATCC19606</strain>
    </source>
</reference>
<dbReference type="GO" id="GO:0016020">
    <property type="term" value="C:membrane"/>
    <property type="evidence" value="ECO:0007669"/>
    <property type="project" value="TreeGrafter"/>
</dbReference>
<gene>
    <name evidence="2" type="primary">des6_1</name>
    <name evidence="2" type="ORF">ATCC19606_09540</name>
</gene>
<dbReference type="EMBL" id="AP022836">
    <property type="protein sequence ID" value="BCA98618.1"/>
    <property type="molecule type" value="Genomic_DNA"/>
</dbReference>
<dbReference type="AlphaFoldDB" id="A0A6F8TEB3"/>
<dbReference type="InterPro" id="IPR005804">
    <property type="entry name" value="FA_desaturase_dom"/>
</dbReference>
<dbReference type="PANTHER" id="PTHR19353:SF84">
    <property type="entry name" value="ACYL-COA DELTA-9-DESATURASE, DESB"/>
    <property type="match status" value="1"/>
</dbReference>
<dbReference type="CDD" id="cd03506">
    <property type="entry name" value="Delta6-FADS-like"/>
    <property type="match status" value="1"/>
</dbReference>
<dbReference type="GO" id="GO:0016717">
    <property type="term" value="F:oxidoreductase activity, acting on paired donors, with oxidation of a pair of donors resulting in the reduction of molecular oxygen to two molecules of water"/>
    <property type="evidence" value="ECO:0007669"/>
    <property type="project" value="TreeGrafter"/>
</dbReference>
<evidence type="ECO:0000313" key="2">
    <source>
        <dbReference type="EMBL" id="BCA98618.1"/>
    </source>
</evidence>